<dbReference type="GO" id="GO:0005886">
    <property type="term" value="C:plasma membrane"/>
    <property type="evidence" value="ECO:0007669"/>
    <property type="project" value="UniProtKB-SubCell"/>
</dbReference>
<comment type="similarity">
    <text evidence="2">Belongs to the UPF0073 (Hly-III) family.</text>
</comment>
<dbReference type="GO" id="GO:0046872">
    <property type="term" value="F:metal ion binding"/>
    <property type="evidence" value="ECO:0007669"/>
    <property type="project" value="UniProtKB-KW"/>
</dbReference>
<feature type="transmembrane region" description="Helical" evidence="8">
    <location>
        <begin position="43"/>
        <end position="62"/>
    </location>
</feature>
<feature type="binding site" evidence="7">
    <location>
        <position position="63"/>
    </location>
    <ligand>
        <name>Zn(2+)</name>
        <dbReference type="ChEBI" id="CHEBI:29105"/>
    </ligand>
</feature>
<evidence type="ECO:0000256" key="6">
    <source>
        <dbReference type="ARBA" id="ARBA00023136"/>
    </source>
</evidence>
<feature type="transmembrane region" description="Helical" evidence="8">
    <location>
        <begin position="185"/>
        <end position="207"/>
    </location>
</feature>
<accession>A0A6L9EF84</accession>
<keyword evidence="10" id="KW-1185">Reference proteome</keyword>
<organism evidence="9 10">
    <name type="scientific">Poritiphilus flavus</name>
    <dbReference type="NCBI Taxonomy" id="2697053"/>
    <lineage>
        <taxon>Bacteria</taxon>
        <taxon>Pseudomonadati</taxon>
        <taxon>Bacteroidota</taxon>
        <taxon>Flavobacteriia</taxon>
        <taxon>Flavobacteriales</taxon>
        <taxon>Flavobacteriaceae</taxon>
        <taxon>Poritiphilus</taxon>
    </lineage>
</organism>
<sequence length="208" mass="23838">MSLSYREEETLNAISHGFGAVLGLVGFVLLLKNNTRHTEYANFAIITYSLSLILLFVASAWYHSIAEPSLKKKLRVLDHISIYYLIAGTYTPVSLITLESGNGWTIFYVVWGMALVGTLLKLFFTGRFEVFSLLLYLFMGWMIVFDFRNLTTQLSKEGLWLMGLGGAFYTLGILFYAIRRIPYNHLIWHIFVLGGAISHWFMIYLHVI</sequence>
<gene>
    <name evidence="9" type="ORF">GTQ38_15115</name>
</gene>
<dbReference type="RefSeq" id="WP_161436393.1">
    <property type="nucleotide sequence ID" value="NZ_WXYO01000007.1"/>
</dbReference>
<feature type="transmembrane region" description="Helical" evidence="8">
    <location>
        <begin position="159"/>
        <end position="179"/>
    </location>
</feature>
<keyword evidence="6 8" id="KW-0472">Membrane</keyword>
<feature type="transmembrane region" description="Helical" evidence="8">
    <location>
        <begin position="105"/>
        <end position="124"/>
    </location>
</feature>
<feature type="transmembrane region" description="Helical" evidence="8">
    <location>
        <begin position="82"/>
        <end position="98"/>
    </location>
</feature>
<evidence type="ECO:0000256" key="2">
    <source>
        <dbReference type="ARBA" id="ARBA00008488"/>
    </source>
</evidence>
<dbReference type="InterPro" id="IPR005744">
    <property type="entry name" value="Hy-lIII"/>
</dbReference>
<dbReference type="PANTHER" id="PTHR20855">
    <property type="entry name" value="ADIPOR/PROGESTIN RECEPTOR-RELATED"/>
    <property type="match status" value="1"/>
</dbReference>
<keyword evidence="3" id="KW-1003">Cell membrane</keyword>
<comment type="caution">
    <text evidence="9">The sequence shown here is derived from an EMBL/GenBank/DDBJ whole genome shotgun (WGS) entry which is preliminary data.</text>
</comment>
<feature type="binding site" evidence="7">
    <location>
        <position position="185"/>
    </location>
    <ligand>
        <name>Zn(2+)</name>
        <dbReference type="ChEBI" id="CHEBI:29105"/>
    </ligand>
</feature>
<dbReference type="NCBIfam" id="TIGR01065">
    <property type="entry name" value="hlyIII"/>
    <property type="match status" value="1"/>
</dbReference>
<comment type="subcellular location">
    <subcellularLocation>
        <location evidence="1">Cell membrane</location>
        <topology evidence="1">Multi-pass membrane protein</topology>
    </subcellularLocation>
</comment>
<keyword evidence="7" id="KW-0479">Metal-binding</keyword>
<feature type="transmembrane region" description="Helical" evidence="8">
    <location>
        <begin position="13"/>
        <end position="31"/>
    </location>
</feature>
<protein>
    <submittedName>
        <fullName evidence="9">Hemolysin III family protein</fullName>
    </submittedName>
</protein>
<evidence type="ECO:0000313" key="10">
    <source>
        <dbReference type="Proteomes" id="UP000475249"/>
    </source>
</evidence>
<dbReference type="AlphaFoldDB" id="A0A6L9EF84"/>
<dbReference type="EMBL" id="WXYO01000007">
    <property type="protein sequence ID" value="NAS13341.1"/>
    <property type="molecule type" value="Genomic_DNA"/>
</dbReference>
<name>A0A6L9EF84_9FLAO</name>
<keyword evidence="4 8" id="KW-0812">Transmembrane</keyword>
<dbReference type="PANTHER" id="PTHR20855:SF3">
    <property type="entry name" value="LD03007P"/>
    <property type="match status" value="1"/>
</dbReference>
<dbReference type="InterPro" id="IPR004254">
    <property type="entry name" value="AdipoR/HlyIII-related"/>
</dbReference>
<evidence type="ECO:0000313" key="9">
    <source>
        <dbReference type="EMBL" id="NAS13341.1"/>
    </source>
</evidence>
<evidence type="ECO:0000256" key="7">
    <source>
        <dbReference type="PIRSR" id="PIRSR604254-1"/>
    </source>
</evidence>
<dbReference type="GO" id="GO:0140911">
    <property type="term" value="F:pore-forming activity"/>
    <property type="evidence" value="ECO:0007669"/>
    <property type="project" value="InterPro"/>
</dbReference>
<evidence type="ECO:0000256" key="3">
    <source>
        <dbReference type="ARBA" id="ARBA00022475"/>
    </source>
</evidence>
<feature type="binding site" evidence="7">
    <location>
        <position position="189"/>
    </location>
    <ligand>
        <name>Zn(2+)</name>
        <dbReference type="ChEBI" id="CHEBI:29105"/>
    </ligand>
</feature>
<evidence type="ECO:0000256" key="8">
    <source>
        <dbReference type="SAM" id="Phobius"/>
    </source>
</evidence>
<reference evidence="9 10" key="1">
    <citation type="submission" date="2020-01" db="EMBL/GenBank/DDBJ databases">
        <title>Bacteria diversity of Porities sp.</title>
        <authorList>
            <person name="Wang G."/>
        </authorList>
    </citation>
    <scope>NUCLEOTIDE SEQUENCE [LARGE SCALE GENOMIC DNA]</scope>
    <source>
        <strain evidence="9 10">R33</strain>
    </source>
</reference>
<evidence type="ECO:0000256" key="1">
    <source>
        <dbReference type="ARBA" id="ARBA00004651"/>
    </source>
</evidence>
<keyword evidence="7" id="KW-0862">Zinc</keyword>
<proteinExistence type="inferred from homology"/>
<feature type="transmembrane region" description="Helical" evidence="8">
    <location>
        <begin position="130"/>
        <end position="147"/>
    </location>
</feature>
<keyword evidence="5 8" id="KW-1133">Transmembrane helix</keyword>
<dbReference type="Proteomes" id="UP000475249">
    <property type="component" value="Unassembled WGS sequence"/>
</dbReference>
<evidence type="ECO:0000256" key="5">
    <source>
        <dbReference type="ARBA" id="ARBA00022989"/>
    </source>
</evidence>
<evidence type="ECO:0000256" key="4">
    <source>
        <dbReference type="ARBA" id="ARBA00022692"/>
    </source>
</evidence>
<dbReference type="Pfam" id="PF03006">
    <property type="entry name" value="HlyIII"/>
    <property type="match status" value="1"/>
</dbReference>